<feature type="region of interest" description="Disordered" evidence="1">
    <location>
        <begin position="112"/>
        <end position="132"/>
    </location>
</feature>
<reference evidence="2 3" key="1">
    <citation type="submission" date="2019-06" db="EMBL/GenBank/DDBJ databases">
        <title>Whole genome sequence for Cellvibrionaceae sp. R142.</title>
        <authorList>
            <person name="Wang G."/>
        </authorList>
    </citation>
    <scope>NUCLEOTIDE SEQUENCE [LARGE SCALE GENOMIC DNA]</scope>
    <source>
        <strain evidence="2 3">R142</strain>
    </source>
</reference>
<name>A0A545TLJ0_9GAMM</name>
<dbReference type="AlphaFoldDB" id="A0A545TLJ0"/>
<sequence length="238" mass="26839">MTLNMSHNPASSSYRVQAEAVKDRQGDQLQKQDRFGNRYNVMLKRHNSIWNKSAEKQAAHSMAAAQYPNRSPTTIQLAANNIYGAAYEAHVGRALHRDPAFSDVKDQVNIVPNRPAGQRPYTTQDLKNLNKSPGRTLRTDFMANVNGSYNNIECKGSSTAGYTQNQANMLSDIRNRGAVVTSDRGSYQRHQNLGSVQTYTVRPNTEDEMFEEEVLEPAAPPRPRPAPRPEDPYYGRRW</sequence>
<dbReference type="EMBL" id="VHSG01000013">
    <property type="protein sequence ID" value="TQV78090.1"/>
    <property type="molecule type" value="Genomic_DNA"/>
</dbReference>
<accession>A0A545TLJ0</accession>
<dbReference type="RefSeq" id="WP_142904869.1">
    <property type="nucleotide sequence ID" value="NZ_ML660094.1"/>
</dbReference>
<dbReference type="Proteomes" id="UP000319732">
    <property type="component" value="Unassembled WGS sequence"/>
</dbReference>
<organism evidence="2 3">
    <name type="scientific">Exilibacterium tricleocarpae</name>
    <dbReference type="NCBI Taxonomy" id="2591008"/>
    <lineage>
        <taxon>Bacteria</taxon>
        <taxon>Pseudomonadati</taxon>
        <taxon>Pseudomonadota</taxon>
        <taxon>Gammaproteobacteria</taxon>
        <taxon>Cellvibrionales</taxon>
        <taxon>Cellvibrionaceae</taxon>
        <taxon>Exilibacterium</taxon>
    </lineage>
</organism>
<feature type="region of interest" description="Disordered" evidence="1">
    <location>
        <begin position="207"/>
        <end position="238"/>
    </location>
</feature>
<gene>
    <name evidence="2" type="ORF">FKG94_13495</name>
</gene>
<evidence type="ECO:0000313" key="3">
    <source>
        <dbReference type="Proteomes" id="UP000319732"/>
    </source>
</evidence>
<feature type="compositionally biased region" description="Polar residues" evidence="1">
    <location>
        <begin position="120"/>
        <end position="132"/>
    </location>
</feature>
<keyword evidence="3" id="KW-1185">Reference proteome</keyword>
<evidence type="ECO:0000313" key="2">
    <source>
        <dbReference type="EMBL" id="TQV78090.1"/>
    </source>
</evidence>
<evidence type="ECO:0000256" key="1">
    <source>
        <dbReference type="SAM" id="MobiDB-lite"/>
    </source>
</evidence>
<proteinExistence type="predicted"/>
<feature type="compositionally biased region" description="Basic and acidic residues" evidence="1">
    <location>
        <begin position="227"/>
        <end position="238"/>
    </location>
</feature>
<protein>
    <submittedName>
        <fullName evidence="2">Uncharacterized protein</fullName>
    </submittedName>
</protein>
<comment type="caution">
    <text evidence="2">The sequence shown here is derived from an EMBL/GenBank/DDBJ whole genome shotgun (WGS) entry which is preliminary data.</text>
</comment>